<feature type="domain" description="Transposase IS4-like" evidence="1">
    <location>
        <begin position="209"/>
        <end position="489"/>
    </location>
</feature>
<dbReference type="InterPro" id="IPR047654">
    <property type="entry name" value="IS1634_transpos"/>
</dbReference>
<dbReference type="Pfam" id="PF01609">
    <property type="entry name" value="DDE_Tnp_1"/>
    <property type="match status" value="1"/>
</dbReference>
<proteinExistence type="predicted"/>
<organism evidence="2 3">
    <name type="scientific">Bacillus thermozeamaize</name>
    <dbReference type="NCBI Taxonomy" id="230954"/>
    <lineage>
        <taxon>Bacteria</taxon>
        <taxon>Bacillati</taxon>
        <taxon>Bacillota</taxon>
        <taxon>Bacilli</taxon>
        <taxon>Bacillales</taxon>
        <taxon>Bacillaceae</taxon>
        <taxon>Bacillus</taxon>
    </lineage>
</organism>
<dbReference type="NCBIfam" id="NF033559">
    <property type="entry name" value="transpos_IS1634"/>
    <property type="match status" value="1"/>
</dbReference>
<comment type="caution">
    <text evidence="2">The sequence shown here is derived from an EMBL/GenBank/DDBJ whole genome shotgun (WGS) entry which is preliminary data.</text>
</comment>
<dbReference type="GO" id="GO:0006313">
    <property type="term" value="P:DNA transposition"/>
    <property type="evidence" value="ECO:0007669"/>
    <property type="project" value="InterPro"/>
</dbReference>
<dbReference type="InterPro" id="IPR002559">
    <property type="entry name" value="Transposase_11"/>
</dbReference>
<evidence type="ECO:0000313" key="2">
    <source>
        <dbReference type="EMBL" id="OUM90554.1"/>
    </source>
</evidence>
<name>A0A1Y3PU61_9BACI</name>
<dbReference type="AlphaFoldDB" id="A0A1Y3PU61"/>
<protein>
    <submittedName>
        <fullName evidence="2">Transposase</fullName>
    </submittedName>
</protein>
<dbReference type="Proteomes" id="UP000196475">
    <property type="component" value="Unassembled WGS sequence"/>
</dbReference>
<accession>A0A1Y3PU61</accession>
<gene>
    <name evidence="2" type="ORF">BAA01_00505</name>
</gene>
<evidence type="ECO:0000313" key="3">
    <source>
        <dbReference type="Proteomes" id="UP000196475"/>
    </source>
</evidence>
<dbReference type="PANTHER" id="PTHR34614:SF2">
    <property type="entry name" value="TRANSPOSASE IS4-LIKE DOMAIN-CONTAINING PROTEIN"/>
    <property type="match status" value="1"/>
</dbReference>
<dbReference type="GO" id="GO:0003677">
    <property type="term" value="F:DNA binding"/>
    <property type="evidence" value="ECO:0007669"/>
    <property type="project" value="InterPro"/>
</dbReference>
<dbReference type="InterPro" id="IPR012337">
    <property type="entry name" value="RNaseH-like_sf"/>
</dbReference>
<reference evidence="3" key="1">
    <citation type="submission" date="2016-06" db="EMBL/GenBank/DDBJ databases">
        <authorList>
            <person name="Nascimento L."/>
            <person name="Pereira R.V."/>
            <person name="Martins L.F."/>
            <person name="Quaggio R.B."/>
            <person name="Silva A.M."/>
            <person name="Setubal J.C."/>
        </authorList>
    </citation>
    <scope>NUCLEOTIDE SEQUENCE [LARGE SCALE GENOMIC DNA]</scope>
</reference>
<evidence type="ECO:0000259" key="1">
    <source>
        <dbReference type="Pfam" id="PF01609"/>
    </source>
</evidence>
<dbReference type="GO" id="GO:0004803">
    <property type="term" value="F:transposase activity"/>
    <property type="evidence" value="ECO:0007669"/>
    <property type="project" value="InterPro"/>
</dbReference>
<dbReference type="SUPFAM" id="SSF53098">
    <property type="entry name" value="Ribonuclease H-like"/>
    <property type="match status" value="1"/>
</dbReference>
<dbReference type="PANTHER" id="PTHR34614">
    <property type="match status" value="1"/>
</dbReference>
<dbReference type="EMBL" id="LZRT01000014">
    <property type="protein sequence ID" value="OUM90554.1"/>
    <property type="molecule type" value="Genomic_DNA"/>
</dbReference>
<sequence>MRYHVDMYIRTISRKNKNGSVTRYVQLAHNVRNPVTGTPQAKVLYHFGRADELDMEGLKRLAASIHRFVGESQAPSPSSPSSASVTLLSSRSLGGVWLLDQLWKKLGIGEAITRRLADREYRMPVERAIFAMVANRALAPSSKLAMEDWVDREVVIPNLPAFDVQHGYRAMDFLLESEESIQREVFHTVADLLNLEVDLLFFDTTSTYFETEENDGDDFRKTGYSKDHRPDLPQVVIGFAVTRDGIPIRCWVWPGNTSDMNVVPQVKKDLIGWKLGRVITVVDRGFSSEDNLRVLQQSGGHYIAGEKMTSGKPAVEAALAHPGRFKTIRHNLEVKEIVVGDGEARKRYVLVRNPEEARRDAARREAHLERLRTELARLKELDGEAHTKAHCRLHSHPTYKRYLKTDKRGNLRIDLAAIKAMEHLDGKYLLRTSDDTLSAEDVALGYKQLLQVEAAFRTLKQSLELRPVYHRKEERIRAHVLLCWLALMLIRIAENQTGQTWREIRSLMQTLHLVEYRLDAGKLRQRTELTDENRAFVSALQIAEPKQIGDISLS</sequence>